<evidence type="ECO:0000256" key="2">
    <source>
        <dbReference type="ARBA" id="ARBA00022723"/>
    </source>
</evidence>
<dbReference type="PROSITE" id="PS50023">
    <property type="entry name" value="LIM_DOMAIN_2"/>
    <property type="match status" value="2"/>
</dbReference>
<dbReference type="GO" id="GO:0005737">
    <property type="term" value="C:cytoplasm"/>
    <property type="evidence" value="ECO:0007669"/>
    <property type="project" value="TreeGrafter"/>
</dbReference>
<feature type="compositionally biased region" description="Low complexity" evidence="7">
    <location>
        <begin position="81"/>
        <end position="97"/>
    </location>
</feature>
<evidence type="ECO:0000259" key="8">
    <source>
        <dbReference type="PROSITE" id="PS50023"/>
    </source>
</evidence>
<accession>A0A067MN05</accession>
<dbReference type="GO" id="GO:0005634">
    <property type="term" value="C:nucleus"/>
    <property type="evidence" value="ECO:0007669"/>
    <property type="project" value="UniProtKB-SubCell"/>
</dbReference>
<feature type="domain" description="LIM zinc-binding" evidence="8">
    <location>
        <begin position="205"/>
        <end position="269"/>
    </location>
</feature>
<organism evidence="9 10">
    <name type="scientific">Botryobasidium botryosum (strain FD-172 SS1)</name>
    <dbReference type="NCBI Taxonomy" id="930990"/>
    <lineage>
        <taxon>Eukaryota</taxon>
        <taxon>Fungi</taxon>
        <taxon>Dikarya</taxon>
        <taxon>Basidiomycota</taxon>
        <taxon>Agaricomycotina</taxon>
        <taxon>Agaricomycetes</taxon>
        <taxon>Cantharellales</taxon>
        <taxon>Botryobasidiaceae</taxon>
        <taxon>Botryobasidium</taxon>
    </lineage>
</organism>
<dbReference type="PANTHER" id="PTHR24215:SF35">
    <property type="entry name" value="MUSCLE LIM PROTEIN MLP84B"/>
    <property type="match status" value="1"/>
</dbReference>
<keyword evidence="2 6" id="KW-0479">Metal-binding</keyword>
<dbReference type="Gene3D" id="2.10.110.10">
    <property type="entry name" value="Cysteine Rich Protein"/>
    <property type="match status" value="3"/>
</dbReference>
<feature type="compositionally biased region" description="Polar residues" evidence="7">
    <location>
        <begin position="677"/>
        <end position="694"/>
    </location>
</feature>
<dbReference type="CDD" id="cd08368">
    <property type="entry name" value="LIM"/>
    <property type="match status" value="2"/>
</dbReference>
<dbReference type="InterPro" id="IPR001781">
    <property type="entry name" value="Znf_LIM"/>
</dbReference>
<feature type="domain" description="LIM zinc-binding" evidence="8">
    <location>
        <begin position="543"/>
        <end position="618"/>
    </location>
</feature>
<dbReference type="AlphaFoldDB" id="A0A067MN05"/>
<feature type="compositionally biased region" description="Low complexity" evidence="7">
    <location>
        <begin position="406"/>
        <end position="434"/>
    </location>
</feature>
<dbReference type="PANTHER" id="PTHR24215">
    <property type="entry name" value="RHO-GTPASE-ACTIVATING PROTEIN LRG1"/>
    <property type="match status" value="1"/>
</dbReference>
<keyword evidence="6" id="KW-0440">LIM domain</keyword>
<evidence type="ECO:0000313" key="9">
    <source>
        <dbReference type="EMBL" id="KDQ12951.1"/>
    </source>
</evidence>
<feature type="region of interest" description="Disordered" evidence="7">
    <location>
        <begin position="269"/>
        <end position="543"/>
    </location>
</feature>
<keyword evidence="5" id="KW-0539">Nucleus</keyword>
<feature type="compositionally biased region" description="Polar residues" evidence="7">
    <location>
        <begin position="383"/>
        <end position="392"/>
    </location>
</feature>
<gene>
    <name evidence="9" type="ORF">BOTBODRAFT_176078</name>
</gene>
<evidence type="ECO:0000256" key="3">
    <source>
        <dbReference type="ARBA" id="ARBA00022737"/>
    </source>
</evidence>
<feature type="region of interest" description="Disordered" evidence="7">
    <location>
        <begin position="51"/>
        <end position="141"/>
    </location>
</feature>
<reference evidence="10" key="1">
    <citation type="journal article" date="2014" name="Proc. Natl. Acad. Sci. U.S.A.">
        <title>Extensive sampling of basidiomycete genomes demonstrates inadequacy of the white-rot/brown-rot paradigm for wood decay fungi.</title>
        <authorList>
            <person name="Riley R."/>
            <person name="Salamov A.A."/>
            <person name="Brown D.W."/>
            <person name="Nagy L.G."/>
            <person name="Floudas D."/>
            <person name="Held B.W."/>
            <person name="Levasseur A."/>
            <person name="Lombard V."/>
            <person name="Morin E."/>
            <person name="Otillar R."/>
            <person name="Lindquist E.A."/>
            <person name="Sun H."/>
            <person name="LaButti K.M."/>
            <person name="Schmutz J."/>
            <person name="Jabbour D."/>
            <person name="Luo H."/>
            <person name="Baker S.E."/>
            <person name="Pisabarro A.G."/>
            <person name="Walton J.D."/>
            <person name="Blanchette R.A."/>
            <person name="Henrissat B."/>
            <person name="Martin F."/>
            <person name="Cullen D."/>
            <person name="Hibbett D.S."/>
            <person name="Grigoriev I.V."/>
        </authorList>
    </citation>
    <scope>NUCLEOTIDE SEQUENCE [LARGE SCALE GENOMIC DNA]</scope>
    <source>
        <strain evidence="10">FD-172 SS1</strain>
    </source>
</reference>
<keyword evidence="10" id="KW-1185">Reference proteome</keyword>
<name>A0A067MN05_BOTB1</name>
<feature type="region of interest" description="Disordered" evidence="7">
    <location>
        <begin position="613"/>
        <end position="694"/>
    </location>
</feature>
<evidence type="ECO:0000256" key="4">
    <source>
        <dbReference type="ARBA" id="ARBA00022833"/>
    </source>
</evidence>
<comment type="subcellular location">
    <subcellularLocation>
        <location evidence="1">Nucleus</location>
    </subcellularLocation>
</comment>
<dbReference type="GO" id="GO:0046872">
    <property type="term" value="F:metal ion binding"/>
    <property type="evidence" value="ECO:0007669"/>
    <property type="project" value="UniProtKB-KW"/>
</dbReference>
<proteinExistence type="predicted"/>
<dbReference type="PROSITE" id="PS00478">
    <property type="entry name" value="LIM_DOMAIN_1"/>
    <property type="match status" value="1"/>
</dbReference>
<dbReference type="HOGENOM" id="CLU_003767_0_0_1"/>
<sequence length="905" mass="95260">MGFCRRCGDIVTGSRCKCGGTSVEPSVQLHRATSRAKDRWSRTYVAQEELAPVTDSDSSVAASDSASPAATKPVPLPPPSTTTMTTPPRRFPRPISTGSFTQNPRVSAHINSTTSHRPPSPLKQQIRAPSPSSDPNILPTPGGSGILTKVYGSLLQRPETLATYSCSSCDARFQPDQTIYPAPGNPAGDSFVCKACFTQNGGSIGSCASCGRDVMRLKSEGTWVENGGRVWHSRCFKCSGCGVDLSHRPTVDLLGQPSCEGCFDTCLSRNSSPSNKGSPRLSSPRLTNRTPITPKTGNPGGMRSASKTQEQEEGSPVVDELSRRLGVSMSREGTPASKTGSPFVSGAGIHSPEASPAGSGRYAPQSRDNSPLAQRTKHLLSKSRLSSPQSLMTPALSGLRVPPTASSSSDTVSSISSRDSLSSFSPSGSSSVTSIAPDSPRNDVFEFGKAADSTPPARRAGDSIPAEPEERQRASAIPRKSAGYSTSPSTESRLPRALPPLPALSSSSSKPANPPPVPKSESSSGLPRPTSRHTKPRAPKPEESCLACGHPLFNIAGGGRIVTLPPPNGGDKGENYHEACFRCSACSLSFADQNGRAVFVREEGKPIHVECARPTMNQKRTPSMPPDTAAQTATPPKPARPASQPVFQQKPYTLPSLPAATRQPPRLTPPVARSASPDRTSPTQTQQPRFGSSNTCPGCSSVVYPMEKGVVSGPQGVRWHAACLVCGGKNWRMLQERNPNRGEAKVPGCGKKLDSQARGDRTGQVWCRECMDLLAPHSRPSPSPTRTPLSPAGTGTGAGAGIFGGRYAQIAPRAESGRMVNGILTQLTGGGEQRSTSPVRMNLGGLRSISPVRRPPVTTTVGGVARQFTGDGVPVTRPRPKSVVGHRTGEGRGMFLVRQMTGTTS</sequence>
<dbReference type="InParanoid" id="A0A067MN05"/>
<dbReference type="OrthoDB" id="1112565at2759"/>
<dbReference type="EMBL" id="KL198047">
    <property type="protein sequence ID" value="KDQ12951.1"/>
    <property type="molecule type" value="Genomic_DNA"/>
</dbReference>
<evidence type="ECO:0000256" key="7">
    <source>
        <dbReference type="SAM" id="MobiDB-lite"/>
    </source>
</evidence>
<feature type="compositionally biased region" description="Low complexity" evidence="7">
    <location>
        <begin position="51"/>
        <end position="73"/>
    </location>
</feature>
<keyword evidence="3" id="KW-0677">Repeat</keyword>
<dbReference type="GO" id="GO:0030036">
    <property type="term" value="P:actin cytoskeleton organization"/>
    <property type="evidence" value="ECO:0007669"/>
    <property type="project" value="TreeGrafter"/>
</dbReference>
<protein>
    <recommendedName>
        <fullName evidence="8">LIM zinc-binding domain-containing protein</fullName>
    </recommendedName>
</protein>
<evidence type="ECO:0000256" key="5">
    <source>
        <dbReference type="ARBA" id="ARBA00023242"/>
    </source>
</evidence>
<dbReference type="Pfam" id="PF00412">
    <property type="entry name" value="LIM"/>
    <property type="match status" value="1"/>
</dbReference>
<evidence type="ECO:0000256" key="6">
    <source>
        <dbReference type="PROSITE-ProRule" id="PRU00125"/>
    </source>
</evidence>
<dbReference type="Proteomes" id="UP000027195">
    <property type="component" value="Unassembled WGS sequence"/>
</dbReference>
<feature type="compositionally biased region" description="Polar residues" evidence="7">
    <location>
        <begin position="269"/>
        <end position="296"/>
    </location>
</feature>
<dbReference type="GO" id="GO:0030695">
    <property type="term" value="F:GTPase regulator activity"/>
    <property type="evidence" value="ECO:0007669"/>
    <property type="project" value="UniProtKB-ARBA"/>
</dbReference>
<keyword evidence="4 6" id="KW-0862">Zinc</keyword>
<dbReference type="SMART" id="SM00132">
    <property type="entry name" value="LIM"/>
    <property type="match status" value="2"/>
</dbReference>
<dbReference type="STRING" id="930990.A0A067MN05"/>
<feature type="compositionally biased region" description="Polar residues" evidence="7">
    <location>
        <begin position="98"/>
        <end position="117"/>
    </location>
</feature>
<evidence type="ECO:0000313" key="10">
    <source>
        <dbReference type="Proteomes" id="UP000027195"/>
    </source>
</evidence>
<evidence type="ECO:0000256" key="1">
    <source>
        <dbReference type="ARBA" id="ARBA00004123"/>
    </source>
</evidence>